<dbReference type="SUPFAM" id="SSF51735">
    <property type="entry name" value="NAD(P)-binding Rossmann-fold domains"/>
    <property type="match status" value="1"/>
</dbReference>
<evidence type="ECO:0000313" key="8">
    <source>
        <dbReference type="Proteomes" id="UP001144280"/>
    </source>
</evidence>
<dbReference type="InterPro" id="IPR006139">
    <property type="entry name" value="D-isomer_2_OHA_DH_cat_dom"/>
</dbReference>
<dbReference type="Pfam" id="PF02826">
    <property type="entry name" value="2-Hacid_dh_C"/>
    <property type="match status" value="1"/>
</dbReference>
<feature type="domain" description="D-isomer specific 2-hydroxyacid dehydrogenase catalytic" evidence="5">
    <location>
        <begin position="4"/>
        <end position="320"/>
    </location>
</feature>
<dbReference type="PROSITE" id="PS00671">
    <property type="entry name" value="D_2_HYDROXYACID_DH_3"/>
    <property type="match status" value="1"/>
</dbReference>
<dbReference type="RefSeq" id="WP_281906366.1">
    <property type="nucleotide sequence ID" value="NZ_BSDI01000106.1"/>
</dbReference>
<evidence type="ECO:0000256" key="1">
    <source>
        <dbReference type="ARBA" id="ARBA00005854"/>
    </source>
</evidence>
<evidence type="ECO:0000259" key="5">
    <source>
        <dbReference type="Pfam" id="PF00389"/>
    </source>
</evidence>
<evidence type="ECO:0000259" key="6">
    <source>
        <dbReference type="Pfam" id="PF02826"/>
    </source>
</evidence>
<dbReference type="PROSITE" id="PS00065">
    <property type="entry name" value="D_2_HYDROXYACID_DH_1"/>
    <property type="match status" value="1"/>
</dbReference>
<dbReference type="InterPro" id="IPR006140">
    <property type="entry name" value="D-isomer_DH_NAD-bd"/>
</dbReference>
<sequence length="322" mass="34246">MTSVLVTRRLPTDVAALLRHLTGIDIDVETWPGAGLMPREKLLRKVAGRAAVITMLTDRVDAELLETAGPDLRIVANYAVGHDNIDLSACQQHAVVATNTPDVLTAATADATWALILAAGRRIVEGDAVQRAGTPWSWAPDFLLGREITGKTLGIVGFGRIGQAVARRAAGFEMTVLFHTASSNRARTVPGATATPLAELLARSDIITVHLPATAATHHFFGRQEFAAMKPGTLFVNTARGNIVDEGALSEALASGHLFAAGLDVFEHEPHVHRRLRELPNTVLTPHIASATSETRAAMAELACRNIAAVLNGQDPLTPIQS</sequence>
<protein>
    <submittedName>
        <fullName evidence="7">D-glycerate dehydrogenase</fullName>
    </submittedName>
</protein>
<comment type="similarity">
    <text evidence="1 4">Belongs to the D-isomer specific 2-hydroxyacid dehydrogenase family.</text>
</comment>
<dbReference type="Proteomes" id="UP001144280">
    <property type="component" value="Unassembled WGS sequence"/>
</dbReference>
<organism evidence="7 8">
    <name type="scientific">Phytohabitans aurantiacus</name>
    <dbReference type="NCBI Taxonomy" id="3016789"/>
    <lineage>
        <taxon>Bacteria</taxon>
        <taxon>Bacillati</taxon>
        <taxon>Actinomycetota</taxon>
        <taxon>Actinomycetes</taxon>
        <taxon>Micromonosporales</taxon>
        <taxon>Micromonosporaceae</taxon>
    </lineage>
</organism>
<dbReference type="CDD" id="cd05301">
    <property type="entry name" value="GDH"/>
    <property type="match status" value="1"/>
</dbReference>
<dbReference type="PROSITE" id="PS00670">
    <property type="entry name" value="D_2_HYDROXYACID_DH_2"/>
    <property type="match status" value="1"/>
</dbReference>
<name>A0ABQ5RAW3_9ACTN</name>
<gene>
    <name evidence="7" type="ORF">Pa4123_91490</name>
</gene>
<evidence type="ECO:0000313" key="7">
    <source>
        <dbReference type="EMBL" id="GLI03869.1"/>
    </source>
</evidence>
<dbReference type="InterPro" id="IPR050223">
    <property type="entry name" value="D-isomer_2-hydroxyacid_DH"/>
</dbReference>
<reference evidence="7" key="1">
    <citation type="submission" date="2022-12" db="EMBL/GenBank/DDBJ databases">
        <title>New Phytohabitans aurantiacus sp. RD004123 nov., an actinomycete isolated from soil.</title>
        <authorList>
            <person name="Triningsih D.W."/>
            <person name="Harunari E."/>
            <person name="Igarashi Y."/>
        </authorList>
    </citation>
    <scope>NUCLEOTIDE SEQUENCE</scope>
    <source>
        <strain evidence="7">RD004123</strain>
    </source>
</reference>
<comment type="caution">
    <text evidence="7">The sequence shown here is derived from an EMBL/GenBank/DDBJ whole genome shotgun (WGS) entry which is preliminary data.</text>
</comment>
<proteinExistence type="inferred from homology"/>
<dbReference type="InterPro" id="IPR029753">
    <property type="entry name" value="D-isomer_DH_CS"/>
</dbReference>
<dbReference type="PANTHER" id="PTHR10996:SF178">
    <property type="entry name" value="2-HYDROXYACID DEHYDROGENASE YGL185C-RELATED"/>
    <property type="match status" value="1"/>
</dbReference>
<dbReference type="InterPro" id="IPR029752">
    <property type="entry name" value="D-isomer_DH_CS1"/>
</dbReference>
<keyword evidence="8" id="KW-1185">Reference proteome</keyword>
<evidence type="ECO:0000256" key="4">
    <source>
        <dbReference type="RuleBase" id="RU003719"/>
    </source>
</evidence>
<dbReference type="InterPro" id="IPR036291">
    <property type="entry name" value="NAD(P)-bd_dom_sf"/>
</dbReference>
<dbReference type="Pfam" id="PF00389">
    <property type="entry name" value="2-Hacid_dh"/>
    <property type="match status" value="1"/>
</dbReference>
<dbReference type="EMBL" id="BSDI01000106">
    <property type="protein sequence ID" value="GLI03869.1"/>
    <property type="molecule type" value="Genomic_DNA"/>
</dbReference>
<dbReference type="SUPFAM" id="SSF52283">
    <property type="entry name" value="Formate/glycerate dehydrogenase catalytic domain-like"/>
    <property type="match status" value="1"/>
</dbReference>
<feature type="domain" description="D-isomer specific 2-hydroxyacid dehydrogenase NAD-binding" evidence="6">
    <location>
        <begin position="114"/>
        <end position="289"/>
    </location>
</feature>
<keyword evidence="2 4" id="KW-0560">Oxidoreductase</keyword>
<dbReference type="PANTHER" id="PTHR10996">
    <property type="entry name" value="2-HYDROXYACID DEHYDROGENASE-RELATED"/>
    <property type="match status" value="1"/>
</dbReference>
<keyword evidence="3" id="KW-0520">NAD</keyword>
<dbReference type="Gene3D" id="3.40.50.720">
    <property type="entry name" value="NAD(P)-binding Rossmann-like Domain"/>
    <property type="match status" value="2"/>
</dbReference>
<evidence type="ECO:0000256" key="3">
    <source>
        <dbReference type="ARBA" id="ARBA00023027"/>
    </source>
</evidence>
<accession>A0ABQ5RAW3</accession>
<evidence type="ECO:0000256" key="2">
    <source>
        <dbReference type="ARBA" id="ARBA00023002"/>
    </source>
</evidence>